<dbReference type="InterPro" id="IPR036465">
    <property type="entry name" value="vWFA_dom_sf"/>
</dbReference>
<evidence type="ECO:0000259" key="2">
    <source>
        <dbReference type="SMART" id="SM00327"/>
    </source>
</evidence>
<name>A0ABS3N4F7_9BACI</name>
<dbReference type="Gene3D" id="3.40.50.410">
    <property type="entry name" value="von Willebrand factor, type A domain"/>
    <property type="match status" value="1"/>
</dbReference>
<comment type="caution">
    <text evidence="3">The sequence shown here is derived from an EMBL/GenBank/DDBJ whole genome shotgun (WGS) entry which is preliminary data.</text>
</comment>
<accession>A0ABS3N4F7</accession>
<dbReference type="InterPro" id="IPR002881">
    <property type="entry name" value="DUF58"/>
</dbReference>
<keyword evidence="1" id="KW-0812">Transmembrane</keyword>
<keyword evidence="1" id="KW-0472">Membrane</keyword>
<dbReference type="SUPFAM" id="SSF53300">
    <property type="entry name" value="vWA-like"/>
    <property type="match status" value="1"/>
</dbReference>
<dbReference type="RefSeq" id="WP_207979971.1">
    <property type="nucleotide sequence ID" value="NZ_JAGDEL010000012.1"/>
</dbReference>
<sequence>MTKSLKSLWGRFLFQDRGILPTKRLQFIFLILTLGLLIGTTWEISWTVVILLNLIVFFISLLDLLLSPKKNQLIIKRSIPTEIERGLSNEVQIKITNNSPYQMNFRLVDGIPQSFQKAFPIHGTVYKETISVVTYETIAQIRGKYDIYKLYFRYKSLLGLWEKQTTLVLNDTVKVIPDLTETRNYLENAQQFLLYEGMKIRKHQSGSGEFTKIRSFAIGDDPRKINWRQTAKLQEVMANEYEPEHGKYMTVLIDCGRMMGAELSKGNRLERVLEAALTVTAAALKKGDYVSVLAFSKNVKVYVPPGKGMAHLQTVLQAIYHLEVDAAESNYAAVLTYLQTVQKKRSLILLFSDVQTFLHEESALTYLKRLRQRHLFLMIGIEDKMLLYKIREKPVTVQNAMMKSIAQQHMLLKKREKIKWEAQGLQMIEAREEKLAIAAVSYYIDVMNRGLL</sequence>
<dbReference type="Pfam" id="PF01882">
    <property type="entry name" value="DUF58"/>
    <property type="match status" value="1"/>
</dbReference>
<evidence type="ECO:0000313" key="4">
    <source>
        <dbReference type="Proteomes" id="UP000663981"/>
    </source>
</evidence>
<dbReference type="PANTHER" id="PTHR33608">
    <property type="entry name" value="BLL2464 PROTEIN"/>
    <property type="match status" value="1"/>
</dbReference>
<protein>
    <submittedName>
        <fullName evidence="3">DUF58 domain-containing protein</fullName>
    </submittedName>
</protein>
<feature type="transmembrane region" description="Helical" evidence="1">
    <location>
        <begin position="21"/>
        <end position="38"/>
    </location>
</feature>
<dbReference type="PANTHER" id="PTHR33608:SF3">
    <property type="entry name" value="SLR2013 PROTEIN"/>
    <property type="match status" value="1"/>
</dbReference>
<organism evidence="3 4">
    <name type="scientific">Metabacillus bambusae</name>
    <dbReference type="NCBI Taxonomy" id="2795218"/>
    <lineage>
        <taxon>Bacteria</taxon>
        <taxon>Bacillati</taxon>
        <taxon>Bacillota</taxon>
        <taxon>Bacilli</taxon>
        <taxon>Bacillales</taxon>
        <taxon>Bacillaceae</taxon>
        <taxon>Metabacillus</taxon>
    </lineage>
</organism>
<reference evidence="3 4" key="1">
    <citation type="submission" date="2021-03" db="EMBL/GenBank/DDBJ databases">
        <title>Whole genome sequence of Metabacillus bambusae BG109.</title>
        <authorList>
            <person name="Jeong J.W."/>
        </authorList>
    </citation>
    <scope>NUCLEOTIDE SEQUENCE [LARGE SCALE GENOMIC DNA]</scope>
    <source>
        <strain evidence="3 4">BG109</strain>
    </source>
</reference>
<gene>
    <name evidence="3" type="ORF">I7822_15980</name>
</gene>
<evidence type="ECO:0000313" key="3">
    <source>
        <dbReference type="EMBL" id="MBO1513149.1"/>
    </source>
</evidence>
<dbReference type="Proteomes" id="UP000663981">
    <property type="component" value="Unassembled WGS sequence"/>
</dbReference>
<keyword evidence="1" id="KW-1133">Transmembrane helix</keyword>
<keyword evidence="4" id="KW-1185">Reference proteome</keyword>
<dbReference type="SMART" id="SM00327">
    <property type="entry name" value="VWA"/>
    <property type="match status" value="1"/>
</dbReference>
<dbReference type="EMBL" id="JAGDEL010000012">
    <property type="protein sequence ID" value="MBO1513149.1"/>
    <property type="molecule type" value="Genomic_DNA"/>
</dbReference>
<evidence type="ECO:0000256" key="1">
    <source>
        <dbReference type="SAM" id="Phobius"/>
    </source>
</evidence>
<feature type="domain" description="VWFA" evidence="2">
    <location>
        <begin position="246"/>
        <end position="410"/>
    </location>
</feature>
<dbReference type="InterPro" id="IPR002035">
    <property type="entry name" value="VWF_A"/>
</dbReference>
<proteinExistence type="predicted"/>